<name>A0A4U3L4Q9_9BACT</name>
<reference evidence="2 3" key="1">
    <citation type="submission" date="2019-05" db="EMBL/GenBank/DDBJ databases">
        <title>Panacibacter sp. strain 17mud1-8 Genome sequencing and assembly.</title>
        <authorList>
            <person name="Chhetri G."/>
        </authorList>
    </citation>
    <scope>NUCLEOTIDE SEQUENCE [LARGE SCALE GENOMIC DNA]</scope>
    <source>
        <strain evidence="2 3">17mud1-8</strain>
    </source>
</reference>
<proteinExistence type="predicted"/>
<protein>
    <submittedName>
        <fullName evidence="2">Uncharacterized protein</fullName>
    </submittedName>
</protein>
<keyword evidence="3" id="KW-1185">Reference proteome</keyword>
<dbReference type="OrthoDB" id="1442313at2"/>
<dbReference type="AlphaFoldDB" id="A0A4U3L4Q9"/>
<dbReference type="EMBL" id="SZQL01000005">
    <property type="protein sequence ID" value="TKK69314.1"/>
    <property type="molecule type" value="Genomic_DNA"/>
</dbReference>
<evidence type="ECO:0000313" key="2">
    <source>
        <dbReference type="EMBL" id="TKK69314.1"/>
    </source>
</evidence>
<keyword evidence="1" id="KW-0732">Signal</keyword>
<dbReference type="Proteomes" id="UP000305848">
    <property type="component" value="Unassembled WGS sequence"/>
</dbReference>
<evidence type="ECO:0000313" key="3">
    <source>
        <dbReference type="Proteomes" id="UP000305848"/>
    </source>
</evidence>
<organism evidence="2 3">
    <name type="scientific">Ilyomonas limi</name>
    <dbReference type="NCBI Taxonomy" id="2575867"/>
    <lineage>
        <taxon>Bacteria</taxon>
        <taxon>Pseudomonadati</taxon>
        <taxon>Bacteroidota</taxon>
        <taxon>Chitinophagia</taxon>
        <taxon>Chitinophagales</taxon>
        <taxon>Chitinophagaceae</taxon>
        <taxon>Ilyomonas</taxon>
    </lineage>
</organism>
<feature type="signal peptide" evidence="1">
    <location>
        <begin position="1"/>
        <end position="26"/>
    </location>
</feature>
<sequence>MINIILNKKKLASLLVVAFIAIGANAQQGTSTITGEVLDMACYMKSGAHGDGHKECAAGCIKGGSPMGILTSDNKVYLLVENHDKADAYAEAKKHAGEQVTVTGTLSERNGINAIIADDVKSKM</sequence>
<evidence type="ECO:0000256" key="1">
    <source>
        <dbReference type="SAM" id="SignalP"/>
    </source>
</evidence>
<gene>
    <name evidence="2" type="ORF">FC093_08335</name>
</gene>
<feature type="chain" id="PRO_5020706581" evidence="1">
    <location>
        <begin position="27"/>
        <end position="124"/>
    </location>
</feature>
<dbReference type="RefSeq" id="WP_137261309.1">
    <property type="nucleotide sequence ID" value="NZ_SZQL01000005.1"/>
</dbReference>
<comment type="caution">
    <text evidence="2">The sequence shown here is derived from an EMBL/GenBank/DDBJ whole genome shotgun (WGS) entry which is preliminary data.</text>
</comment>
<accession>A0A4U3L4Q9</accession>